<feature type="compositionally biased region" description="Low complexity" evidence="1">
    <location>
        <begin position="113"/>
        <end position="133"/>
    </location>
</feature>
<sequence length="242" mass="26294">MAAVEGNGNLAEHSQCQESFANDLEMEAFLKGVSLGGDGDSDEEADRLLAAEQAAEELSEEELHEMESGPKDWQRFYMDYHQRFVNDCVLQLRGGKVCVRLAQAPSAKCANKQQQQQQQGRSRQQQQQQQGQQKLDKDSDPALTGTTVWDGAVVLSHFLTETAVLVRPADSPYAYSGGRLPAVLELGAGTGGVSLSLAACRLAASVTATDLPDLLPHLRTNVERNKHLLPPPPPLPLPSLLR</sequence>
<feature type="non-terminal residue" evidence="2">
    <location>
        <position position="1"/>
    </location>
</feature>
<organism evidence="2 3">
    <name type="scientific">Astrephomene gubernaculifera</name>
    <dbReference type="NCBI Taxonomy" id="47775"/>
    <lineage>
        <taxon>Eukaryota</taxon>
        <taxon>Viridiplantae</taxon>
        <taxon>Chlorophyta</taxon>
        <taxon>core chlorophytes</taxon>
        <taxon>Chlorophyceae</taxon>
        <taxon>CS clade</taxon>
        <taxon>Chlamydomonadales</taxon>
        <taxon>Astrephomenaceae</taxon>
        <taxon>Astrephomene</taxon>
    </lineage>
</organism>
<dbReference type="Gene3D" id="3.40.50.150">
    <property type="entry name" value="Vaccinia Virus protein VP39"/>
    <property type="match status" value="1"/>
</dbReference>
<dbReference type="InterPro" id="IPR029063">
    <property type="entry name" value="SAM-dependent_MTases_sf"/>
</dbReference>
<reference evidence="2 3" key="1">
    <citation type="journal article" date="2021" name="Sci. Rep.">
        <title>Genome sequencing of the multicellular alga Astrephomene provides insights into convergent evolution of germ-soma differentiation.</title>
        <authorList>
            <person name="Yamashita S."/>
            <person name="Yamamoto K."/>
            <person name="Matsuzaki R."/>
            <person name="Suzuki S."/>
            <person name="Yamaguchi H."/>
            <person name="Hirooka S."/>
            <person name="Minakuchi Y."/>
            <person name="Miyagishima S."/>
            <person name="Kawachi M."/>
            <person name="Toyoda A."/>
            <person name="Nozaki H."/>
        </authorList>
    </citation>
    <scope>NUCLEOTIDE SEQUENCE [LARGE SCALE GENOMIC DNA]</scope>
    <source>
        <strain evidence="2 3">NIES-4017</strain>
    </source>
</reference>
<dbReference type="Proteomes" id="UP001054857">
    <property type="component" value="Unassembled WGS sequence"/>
</dbReference>
<accession>A0AAD3E2D9</accession>
<name>A0AAD3E2D9_9CHLO</name>
<dbReference type="SUPFAM" id="SSF53335">
    <property type="entry name" value="S-adenosyl-L-methionine-dependent methyltransferases"/>
    <property type="match status" value="1"/>
</dbReference>
<dbReference type="EMBL" id="BMAR01000065">
    <property type="protein sequence ID" value="GFR52470.1"/>
    <property type="molecule type" value="Genomic_DNA"/>
</dbReference>
<evidence type="ECO:0000313" key="2">
    <source>
        <dbReference type="EMBL" id="GFR52470.1"/>
    </source>
</evidence>
<comment type="caution">
    <text evidence="2">The sequence shown here is derived from an EMBL/GenBank/DDBJ whole genome shotgun (WGS) entry which is preliminary data.</text>
</comment>
<keyword evidence="3" id="KW-1185">Reference proteome</keyword>
<dbReference type="CDD" id="cd02440">
    <property type="entry name" value="AdoMet_MTases"/>
    <property type="match status" value="1"/>
</dbReference>
<dbReference type="PANTHER" id="PTHR14614:SF109">
    <property type="entry name" value="RIBOSOMAL LYSINE N-METHYLTRANSFERASE 5"/>
    <property type="match status" value="1"/>
</dbReference>
<dbReference type="InterPro" id="IPR019410">
    <property type="entry name" value="Methyltransf_16"/>
</dbReference>
<dbReference type="AlphaFoldDB" id="A0AAD3E2D9"/>
<dbReference type="PANTHER" id="PTHR14614">
    <property type="entry name" value="HEPATOCELLULAR CARCINOMA-ASSOCIATED ANTIGEN"/>
    <property type="match status" value="1"/>
</dbReference>
<proteinExistence type="predicted"/>
<gene>
    <name evidence="2" type="ORF">Agub_g15039</name>
</gene>
<protein>
    <submittedName>
        <fullName evidence="2">Uncharacterized protein</fullName>
    </submittedName>
</protein>
<evidence type="ECO:0000256" key="1">
    <source>
        <dbReference type="SAM" id="MobiDB-lite"/>
    </source>
</evidence>
<dbReference type="Pfam" id="PF10294">
    <property type="entry name" value="Methyltransf_16"/>
    <property type="match status" value="1"/>
</dbReference>
<feature type="region of interest" description="Disordered" evidence="1">
    <location>
        <begin position="112"/>
        <end position="142"/>
    </location>
</feature>
<evidence type="ECO:0000313" key="3">
    <source>
        <dbReference type="Proteomes" id="UP001054857"/>
    </source>
</evidence>